<keyword evidence="8 10" id="KW-0501">Molybdenum cofactor biosynthesis</keyword>
<dbReference type="EC" id="2.10.1.1" evidence="5 10"/>
<dbReference type="PROSITE" id="PS01079">
    <property type="entry name" value="MOCF_BIOSYNTHESIS_2"/>
    <property type="match status" value="1"/>
</dbReference>
<name>A0AAT9LAZ9_9FIRM</name>
<dbReference type="SUPFAM" id="SSF53850">
    <property type="entry name" value="Periplasmic binding protein-like II"/>
    <property type="match status" value="1"/>
</dbReference>
<comment type="similarity">
    <text evidence="4 10">Belongs to the MoeA family.</text>
</comment>
<evidence type="ECO:0000256" key="6">
    <source>
        <dbReference type="ARBA" id="ARBA00021108"/>
    </source>
</evidence>
<organism evidence="12">
    <name type="scientific">Candidatus Fermentithermobacillus carboniphilus</name>
    <dbReference type="NCBI Taxonomy" id="3085328"/>
    <lineage>
        <taxon>Bacteria</taxon>
        <taxon>Bacillati</taxon>
        <taxon>Bacillota</taxon>
        <taxon>Candidatus Fermentithermobacillia</taxon>
        <taxon>Candidatus Fermentithermobacillales</taxon>
        <taxon>Candidatus Fermentithermobacillaceae</taxon>
        <taxon>Candidatus Fermentithermobacillus</taxon>
    </lineage>
</organism>
<reference evidence="12" key="1">
    <citation type="submission" date="2020-10" db="EMBL/GenBank/DDBJ databases">
        <authorList>
            <person name="Kadnikov V."/>
            <person name="Beletsky A.V."/>
            <person name="Mardanov A.V."/>
            <person name="Karnachuk O.V."/>
            <person name="Ravin N.V."/>
        </authorList>
    </citation>
    <scope>NUCLEOTIDE SEQUENCE</scope>
    <source>
        <strain evidence="12">Bu02</strain>
    </source>
</reference>
<evidence type="ECO:0000256" key="2">
    <source>
        <dbReference type="ARBA" id="ARBA00003487"/>
    </source>
</evidence>
<comment type="pathway">
    <text evidence="3 10">Cofactor biosynthesis; molybdopterin biosynthesis.</text>
</comment>
<dbReference type="Gene3D" id="3.40.980.10">
    <property type="entry name" value="MoaB/Mog-like domain"/>
    <property type="match status" value="1"/>
</dbReference>
<dbReference type="Pfam" id="PF03454">
    <property type="entry name" value="MoeA_C"/>
    <property type="match status" value="1"/>
</dbReference>
<dbReference type="Pfam" id="PF00994">
    <property type="entry name" value="MoCF_biosynth"/>
    <property type="match status" value="1"/>
</dbReference>
<dbReference type="SUPFAM" id="SSF63867">
    <property type="entry name" value="MoeA C-terminal domain-like"/>
    <property type="match status" value="1"/>
</dbReference>
<dbReference type="GO" id="GO:0005829">
    <property type="term" value="C:cytosol"/>
    <property type="evidence" value="ECO:0007669"/>
    <property type="project" value="TreeGrafter"/>
</dbReference>
<comment type="function">
    <text evidence="1 10">Catalyzes the insertion of molybdate into adenylated molybdopterin with the concomitant release of AMP.</text>
</comment>
<evidence type="ECO:0000256" key="4">
    <source>
        <dbReference type="ARBA" id="ARBA00010763"/>
    </source>
</evidence>
<dbReference type="SUPFAM" id="SSF53218">
    <property type="entry name" value="Molybdenum cofactor biosynthesis proteins"/>
    <property type="match status" value="1"/>
</dbReference>
<gene>
    <name evidence="12" type="ORF">IMF26_09315</name>
</gene>
<keyword evidence="10" id="KW-0479">Metal-binding</keyword>
<keyword evidence="10" id="KW-0460">Magnesium</keyword>
<reference evidence="12" key="2">
    <citation type="journal article" date="2023" name="Biology">
        <title>Prokaryotic Life Associated with Coal-Fire Gas Vents Revealed by Metagenomics.</title>
        <authorList>
            <person name="Kadnikov V.V."/>
            <person name="Mardanov A.V."/>
            <person name="Beletsky A.V."/>
            <person name="Karnachuk O.V."/>
            <person name="Ravin N.V."/>
        </authorList>
    </citation>
    <scope>NUCLEOTIDE SEQUENCE</scope>
    <source>
        <strain evidence="12">Bu02</strain>
    </source>
</reference>
<dbReference type="InterPro" id="IPR005111">
    <property type="entry name" value="MoeA_C_domain_IV"/>
</dbReference>
<dbReference type="InterPro" id="IPR038987">
    <property type="entry name" value="MoeA-like"/>
</dbReference>
<keyword evidence="7 10" id="KW-0500">Molybdenum</keyword>
<dbReference type="Gene3D" id="2.170.190.11">
    <property type="entry name" value="Molybdopterin biosynthesis moea protein, domain 3"/>
    <property type="match status" value="1"/>
</dbReference>
<dbReference type="Gene3D" id="3.90.105.10">
    <property type="entry name" value="Molybdopterin biosynthesis moea protein, domain 2"/>
    <property type="match status" value="1"/>
</dbReference>
<dbReference type="AlphaFoldDB" id="A0AAT9LAZ9"/>
<comment type="function">
    <text evidence="2">May be involved in the biosynthesis of molybdopterin.</text>
</comment>
<dbReference type="InterPro" id="IPR005110">
    <property type="entry name" value="MoeA_linker/N"/>
</dbReference>
<dbReference type="CDD" id="cd00887">
    <property type="entry name" value="MoeA"/>
    <property type="match status" value="1"/>
</dbReference>
<evidence type="ECO:0000313" key="12">
    <source>
        <dbReference type="EMBL" id="QUL98224.1"/>
    </source>
</evidence>
<evidence type="ECO:0000256" key="10">
    <source>
        <dbReference type="RuleBase" id="RU365090"/>
    </source>
</evidence>
<evidence type="ECO:0000256" key="5">
    <source>
        <dbReference type="ARBA" id="ARBA00013269"/>
    </source>
</evidence>
<evidence type="ECO:0000256" key="1">
    <source>
        <dbReference type="ARBA" id="ARBA00002901"/>
    </source>
</evidence>
<dbReference type="PANTHER" id="PTHR10192:SF16">
    <property type="entry name" value="MOLYBDOPTERIN MOLYBDENUMTRANSFERASE"/>
    <property type="match status" value="1"/>
</dbReference>
<dbReference type="Pfam" id="PF12727">
    <property type="entry name" value="PBP_like"/>
    <property type="match status" value="1"/>
</dbReference>
<protein>
    <recommendedName>
        <fullName evidence="6 10">Molybdopterin molybdenumtransferase</fullName>
        <ecNumber evidence="5 10">2.10.1.1</ecNumber>
    </recommendedName>
</protein>
<dbReference type="NCBIfam" id="NF011068">
    <property type="entry name" value="PRK14498.1"/>
    <property type="match status" value="1"/>
</dbReference>
<evidence type="ECO:0000259" key="11">
    <source>
        <dbReference type="SMART" id="SM00852"/>
    </source>
</evidence>
<dbReference type="EMBL" id="CP062796">
    <property type="protein sequence ID" value="QUL98224.1"/>
    <property type="molecule type" value="Genomic_DNA"/>
</dbReference>
<dbReference type="Pfam" id="PF03453">
    <property type="entry name" value="MoeA_N"/>
    <property type="match status" value="1"/>
</dbReference>
<keyword evidence="10" id="KW-0808">Transferase</keyword>
<dbReference type="InterPro" id="IPR036688">
    <property type="entry name" value="MoeA_C_domain_IV_sf"/>
</dbReference>
<evidence type="ECO:0000256" key="8">
    <source>
        <dbReference type="ARBA" id="ARBA00023150"/>
    </source>
</evidence>
<dbReference type="InterPro" id="IPR024370">
    <property type="entry name" value="PBP_domain"/>
</dbReference>
<dbReference type="InterPro" id="IPR008284">
    <property type="entry name" value="MoCF_biosynth_CS"/>
</dbReference>
<dbReference type="InterPro" id="IPR036425">
    <property type="entry name" value="MoaB/Mog-like_dom_sf"/>
</dbReference>
<dbReference type="SUPFAM" id="SSF63882">
    <property type="entry name" value="MoeA N-terminal region -like"/>
    <property type="match status" value="1"/>
</dbReference>
<accession>A0AAT9LAZ9</accession>
<proteinExistence type="inferred from homology"/>
<dbReference type="GO" id="GO:0061599">
    <property type="term" value="F:molybdopterin molybdotransferase activity"/>
    <property type="evidence" value="ECO:0007669"/>
    <property type="project" value="UniProtKB-UniRule"/>
</dbReference>
<evidence type="ECO:0000256" key="9">
    <source>
        <dbReference type="ARBA" id="ARBA00047317"/>
    </source>
</evidence>
<comment type="catalytic activity">
    <reaction evidence="9">
        <text>adenylyl-molybdopterin + molybdate = Mo-molybdopterin + AMP + H(+)</text>
        <dbReference type="Rhea" id="RHEA:35047"/>
        <dbReference type="ChEBI" id="CHEBI:15378"/>
        <dbReference type="ChEBI" id="CHEBI:36264"/>
        <dbReference type="ChEBI" id="CHEBI:62727"/>
        <dbReference type="ChEBI" id="CHEBI:71302"/>
        <dbReference type="ChEBI" id="CHEBI:456215"/>
        <dbReference type="EC" id="2.10.1.1"/>
    </reaction>
</comment>
<dbReference type="InterPro" id="IPR036135">
    <property type="entry name" value="MoeA_linker/N_sf"/>
</dbReference>
<dbReference type="GO" id="GO:0046872">
    <property type="term" value="F:metal ion binding"/>
    <property type="evidence" value="ECO:0007669"/>
    <property type="project" value="UniProtKB-UniRule"/>
</dbReference>
<dbReference type="KEGG" id="fcz:IMF26_09315"/>
<dbReference type="InterPro" id="IPR001453">
    <property type="entry name" value="MoaB/Mog_dom"/>
</dbReference>
<comment type="cofactor">
    <cofactor evidence="10">
        <name>Mg(2+)</name>
        <dbReference type="ChEBI" id="CHEBI:18420"/>
    </cofactor>
</comment>
<evidence type="ECO:0000256" key="3">
    <source>
        <dbReference type="ARBA" id="ARBA00005046"/>
    </source>
</evidence>
<feature type="domain" description="MoaB/Mog" evidence="11">
    <location>
        <begin position="181"/>
        <end position="318"/>
    </location>
</feature>
<sequence length="642" mass="69362">MSSDTGHRRQVYLKDIPYTEGQKILAREFGGMVMPPETLPVPDCLDRVTAAPVFAKISSPHFHAAAMDGVAVNAEITFGARETAPKLLKVGEDAFWVDTGDPLPEGTNAVIMVEDLHDRGNGLLEIIAPVAPWENVRVYGEDMVETELILPANHKLRPVDLGALLAGGVTEIQVRKRPVVTIIPTGTELVPPTRSPGPGELIEFNSTIFSAMIKTWGGEPRVTEIIPDDYELIKKTVDEAVSASDVVLVGAGSSAGSEDFTSRVVEELGEVLVHGIATRPGKPVILGKVRGKPVLGIPGYPVSAALAMDLYTKFLIMSLLGLPAPVPETTRATLSRDIASSMGVDEFVRVKLGKVGEKLVATPIARGAALTTSLVRADGILVVPRGKEGITAGSSVEVQLLKPLSEILGTVVAIGSHDLTLDIIASLLREKHPEMTLSSANQGSLGGLFALRRRECHLAGTHLLDEETGIYNIPYIQRYLKDMDIYLITLVYRQQGLMVLPQNPKGIRDIEDLTRPDVTFINRQRGAGTRVLLDYHLKLRGIDPAKIRGYEREGYTHTQVAAAVRSGAADVGLGVLSAARALGLDFIPWQEERYDLAIPAEYLDHPGVKAVLEIIGTAEFKQKVEALGGYDTRDTGKVQWPL</sequence>
<dbReference type="PANTHER" id="PTHR10192">
    <property type="entry name" value="MOLYBDOPTERIN BIOSYNTHESIS PROTEIN"/>
    <property type="match status" value="1"/>
</dbReference>
<dbReference type="GO" id="GO:0006777">
    <property type="term" value="P:Mo-molybdopterin cofactor biosynthetic process"/>
    <property type="evidence" value="ECO:0007669"/>
    <property type="project" value="UniProtKB-UniRule"/>
</dbReference>
<dbReference type="SMART" id="SM00852">
    <property type="entry name" value="MoCF_biosynth"/>
    <property type="match status" value="1"/>
</dbReference>
<evidence type="ECO:0000256" key="7">
    <source>
        <dbReference type="ARBA" id="ARBA00022505"/>
    </source>
</evidence>
<dbReference type="Gene3D" id="2.40.340.10">
    <property type="entry name" value="MoeA, C-terminal, domain IV"/>
    <property type="match status" value="1"/>
</dbReference>